<organism evidence="4 5">
    <name type="scientific">Candidatus Taylorbacteria bacterium RIFCSPHIGHO2_02_FULL_46_13</name>
    <dbReference type="NCBI Taxonomy" id="1802312"/>
    <lineage>
        <taxon>Bacteria</taxon>
        <taxon>Candidatus Tayloriibacteriota</taxon>
    </lineage>
</organism>
<dbReference type="Proteomes" id="UP000177565">
    <property type="component" value="Unassembled WGS sequence"/>
</dbReference>
<sequence length="167" mass="17764">MNFMQQDSNQKTIIIATLAFIVGFGLAWLISTNKAGYGITSGTGVDAINQASTTANFVSVKDQNSGVTVALEQVQLEKLGWVVIHDEDNGAPGRILGAQLFDAGSWTDGTVDLLRGTLSGKMYYAMLHSDNGDHAFDPKSDTPILGEDGKSVMAKFSTMPDSGTDQN</sequence>
<feature type="transmembrane region" description="Helical" evidence="2">
    <location>
        <begin position="12"/>
        <end position="30"/>
    </location>
</feature>
<keyword evidence="2" id="KW-1133">Transmembrane helix</keyword>
<accession>A0A1G2MTS8</accession>
<keyword evidence="2" id="KW-0812">Transmembrane</keyword>
<dbReference type="EMBL" id="MHRQ01000008">
    <property type="protein sequence ID" value="OHA27286.1"/>
    <property type="molecule type" value="Genomic_DNA"/>
</dbReference>
<proteinExistence type="predicted"/>
<comment type="caution">
    <text evidence="4">The sequence shown here is derived from an EMBL/GenBank/DDBJ whole genome shotgun (WGS) entry which is preliminary data.</text>
</comment>
<gene>
    <name evidence="4" type="ORF">A3C06_00490</name>
</gene>
<keyword evidence="2" id="KW-0472">Membrane</keyword>
<evidence type="ECO:0000259" key="3">
    <source>
        <dbReference type="Pfam" id="PF23951"/>
    </source>
</evidence>
<name>A0A1G2MTS8_9BACT</name>
<evidence type="ECO:0000313" key="4">
    <source>
        <dbReference type="EMBL" id="OHA27286.1"/>
    </source>
</evidence>
<dbReference type="AlphaFoldDB" id="A0A1G2MTS8"/>
<evidence type="ECO:0000256" key="2">
    <source>
        <dbReference type="SAM" id="Phobius"/>
    </source>
</evidence>
<dbReference type="InterPro" id="IPR055706">
    <property type="entry name" value="Slg1/2_DUF7282"/>
</dbReference>
<protein>
    <recommendedName>
        <fullName evidence="3">DUF7282 domain-containing protein</fullName>
    </recommendedName>
</protein>
<feature type="region of interest" description="Disordered" evidence="1">
    <location>
        <begin position="144"/>
        <end position="167"/>
    </location>
</feature>
<evidence type="ECO:0000256" key="1">
    <source>
        <dbReference type="SAM" id="MobiDB-lite"/>
    </source>
</evidence>
<dbReference type="Pfam" id="PF23951">
    <property type="entry name" value="DUF7282"/>
    <property type="match status" value="1"/>
</dbReference>
<reference evidence="4 5" key="1">
    <citation type="journal article" date="2016" name="Nat. Commun.">
        <title>Thousands of microbial genomes shed light on interconnected biogeochemical processes in an aquifer system.</title>
        <authorList>
            <person name="Anantharaman K."/>
            <person name="Brown C.T."/>
            <person name="Hug L.A."/>
            <person name="Sharon I."/>
            <person name="Castelle C.J."/>
            <person name="Probst A.J."/>
            <person name="Thomas B.C."/>
            <person name="Singh A."/>
            <person name="Wilkins M.J."/>
            <person name="Karaoz U."/>
            <person name="Brodie E.L."/>
            <person name="Williams K.H."/>
            <person name="Hubbard S.S."/>
            <person name="Banfield J.F."/>
        </authorList>
    </citation>
    <scope>NUCLEOTIDE SEQUENCE [LARGE SCALE GENOMIC DNA]</scope>
</reference>
<evidence type="ECO:0000313" key="5">
    <source>
        <dbReference type="Proteomes" id="UP000177565"/>
    </source>
</evidence>
<feature type="domain" description="DUF7282" evidence="3">
    <location>
        <begin position="58"/>
        <end position="155"/>
    </location>
</feature>
<dbReference type="STRING" id="1802312.A3C06_00490"/>